<keyword evidence="5" id="KW-1003">Cell membrane</keyword>
<feature type="transmembrane region" description="Helical" evidence="11">
    <location>
        <begin position="188"/>
        <end position="214"/>
    </location>
</feature>
<dbReference type="CDD" id="cd06261">
    <property type="entry name" value="TM_PBP2"/>
    <property type="match status" value="1"/>
</dbReference>
<feature type="transmembrane region" description="Helical" evidence="11">
    <location>
        <begin position="116"/>
        <end position="142"/>
    </location>
</feature>
<dbReference type="SMART" id="SM00382">
    <property type="entry name" value="AAA"/>
    <property type="match status" value="1"/>
</dbReference>
<feature type="domain" description="ABC transporter" evidence="12">
    <location>
        <begin position="300"/>
        <end position="556"/>
    </location>
</feature>
<evidence type="ECO:0000256" key="1">
    <source>
        <dbReference type="ARBA" id="ARBA00004417"/>
    </source>
</evidence>
<evidence type="ECO:0000256" key="9">
    <source>
        <dbReference type="ARBA" id="ARBA00022989"/>
    </source>
</evidence>
<dbReference type="SUPFAM" id="SSF52540">
    <property type="entry name" value="P-loop containing nucleoside triphosphate hydrolases"/>
    <property type="match status" value="1"/>
</dbReference>
<dbReference type="SUPFAM" id="SSF161098">
    <property type="entry name" value="MetI-like"/>
    <property type="match status" value="1"/>
</dbReference>
<dbReference type="PANTHER" id="PTHR43297">
    <property type="entry name" value="OLIGOPEPTIDE TRANSPORT ATP-BINDING PROTEIN APPD"/>
    <property type="match status" value="1"/>
</dbReference>
<keyword evidence="10 11" id="KW-0472">Membrane</keyword>
<evidence type="ECO:0000256" key="7">
    <source>
        <dbReference type="ARBA" id="ARBA00022741"/>
    </source>
</evidence>
<keyword evidence="7" id="KW-0547">Nucleotide-binding</keyword>
<comment type="similarity">
    <text evidence="3">Belongs to the ABC transporter superfamily.</text>
</comment>
<dbReference type="InterPro" id="IPR003593">
    <property type="entry name" value="AAA+_ATPase"/>
</dbReference>
<keyword evidence="4 11" id="KW-0813">Transport</keyword>
<evidence type="ECO:0000313" key="14">
    <source>
        <dbReference type="EMBL" id="NIJ58789.1"/>
    </source>
</evidence>
<evidence type="ECO:0000259" key="12">
    <source>
        <dbReference type="PROSITE" id="PS50893"/>
    </source>
</evidence>
<dbReference type="PANTHER" id="PTHR43297:SF2">
    <property type="entry name" value="DIPEPTIDE TRANSPORT ATP-BINDING PROTEIN DPPD"/>
    <property type="match status" value="1"/>
</dbReference>
<dbReference type="Gene3D" id="3.40.50.300">
    <property type="entry name" value="P-loop containing nucleotide triphosphate hydrolases"/>
    <property type="match status" value="1"/>
</dbReference>
<keyword evidence="15" id="KW-1185">Reference proteome</keyword>
<dbReference type="Pfam" id="PF00528">
    <property type="entry name" value="BPD_transp_1"/>
    <property type="match status" value="1"/>
</dbReference>
<dbReference type="InterPro" id="IPR013563">
    <property type="entry name" value="Oligopep_ABC_C"/>
</dbReference>
<dbReference type="InterPro" id="IPR017871">
    <property type="entry name" value="ABC_transporter-like_CS"/>
</dbReference>
<dbReference type="InterPro" id="IPR035906">
    <property type="entry name" value="MetI-like_sf"/>
</dbReference>
<dbReference type="InterPro" id="IPR050388">
    <property type="entry name" value="ABC_Ni/Peptide_Import"/>
</dbReference>
<dbReference type="Pfam" id="PF08352">
    <property type="entry name" value="oligo_HPY"/>
    <property type="match status" value="1"/>
</dbReference>
<dbReference type="Proteomes" id="UP001429580">
    <property type="component" value="Unassembled WGS sequence"/>
</dbReference>
<evidence type="ECO:0000256" key="10">
    <source>
        <dbReference type="ARBA" id="ARBA00023136"/>
    </source>
</evidence>
<proteinExistence type="inferred from homology"/>
<evidence type="ECO:0000256" key="11">
    <source>
        <dbReference type="RuleBase" id="RU363032"/>
    </source>
</evidence>
<evidence type="ECO:0000313" key="15">
    <source>
        <dbReference type="Proteomes" id="UP001429580"/>
    </source>
</evidence>
<evidence type="ECO:0000256" key="8">
    <source>
        <dbReference type="ARBA" id="ARBA00022840"/>
    </source>
</evidence>
<dbReference type="EMBL" id="JAASQI010000006">
    <property type="protein sequence ID" value="NIJ58789.1"/>
    <property type="molecule type" value="Genomic_DNA"/>
</dbReference>
<sequence length="627" mass="67575">MLRNVTLVFAIGFLAAMVALAVFAPLLPLPDPVKMDVISRMAGPSWAHPFGQDEYGRDIFSRIIHGARASLAVSLTAAALAGAAGVIVGLVGGYFQGWIELATMRPLDVILSFPPMLLALLAVALLGPGALTLTVILSILFIPAYARVTYGEVLVVRNHEYVEAARALGHRPLRILARTILPNVAGPVLVQFSLVVASCIVLESGLSFLGLGVVPPTPSWGLMIRGARAYMHLDPMGIVWPCMALVFTVFSVNRLCDHLRDVFDPKARRVSFSPASAIDEDDGARGREAAAGSATDDMLLDIRNLTTEIAVPRGSIRAVDGVSLKVRRGEAVALVGESGSGKSMTGLAIMKLLPRRISRIARGSIDYVTADRQRHDLATVPLNRFRAYRGKEIGMVFQEPMACLNPVYTIGYQLVEAVTAHARLPKQETWARALKALKQVGIPDPERRLHEYPHQLSGGMRQRVAIAIALCGKPSLLIADEPTTALDVTVQAQILDLLEQIREASRIGLIFITHNLGVVAEIADRVVVMYCGQVVEEGTAEEIFYTPRHPYTRGLLASVPKVEDKTGGNKRLSSIPGAVPSPLALPPGCRFAPRCAHATDLCNAGVPALEPVSDSQAARCVRWRELA</sequence>
<dbReference type="PROSITE" id="PS50928">
    <property type="entry name" value="ABC_TM1"/>
    <property type="match status" value="1"/>
</dbReference>
<protein>
    <submittedName>
        <fullName evidence="14">Peptide/nickel transport system permease protein</fullName>
    </submittedName>
</protein>
<keyword evidence="8" id="KW-0067">ATP-binding</keyword>
<dbReference type="PROSITE" id="PS50893">
    <property type="entry name" value="ABC_TRANSPORTER_2"/>
    <property type="match status" value="1"/>
</dbReference>
<evidence type="ECO:0000256" key="3">
    <source>
        <dbReference type="ARBA" id="ARBA00005417"/>
    </source>
</evidence>
<feature type="transmembrane region" description="Helical" evidence="11">
    <location>
        <begin position="71"/>
        <end position="95"/>
    </location>
</feature>
<dbReference type="Pfam" id="PF00005">
    <property type="entry name" value="ABC_tran"/>
    <property type="match status" value="1"/>
</dbReference>
<keyword evidence="9 11" id="KW-1133">Transmembrane helix</keyword>
<evidence type="ECO:0000256" key="5">
    <source>
        <dbReference type="ARBA" id="ARBA00022475"/>
    </source>
</evidence>
<dbReference type="PROSITE" id="PS00211">
    <property type="entry name" value="ABC_TRANSPORTER_1"/>
    <property type="match status" value="1"/>
</dbReference>
<dbReference type="InterPro" id="IPR003439">
    <property type="entry name" value="ABC_transporter-like_ATP-bd"/>
</dbReference>
<reference evidence="14 15" key="1">
    <citation type="submission" date="2020-03" db="EMBL/GenBank/DDBJ databases">
        <title>Genomic Encyclopedia of Type Strains, Phase IV (KMG-IV): sequencing the most valuable type-strain genomes for metagenomic binning, comparative biology and taxonomic classification.</title>
        <authorList>
            <person name="Goeker M."/>
        </authorList>
    </citation>
    <scope>NUCLEOTIDE SEQUENCE [LARGE SCALE GENOMIC DNA]</scope>
    <source>
        <strain evidence="14 15">DSM 103870</strain>
    </source>
</reference>
<comment type="caution">
    <text evidence="14">The sequence shown here is derived from an EMBL/GenBank/DDBJ whole genome shotgun (WGS) entry which is preliminary data.</text>
</comment>
<gene>
    <name evidence="14" type="ORF">FHS82_002644</name>
</gene>
<name>A0ABX0V0Q9_9HYPH</name>
<organism evidence="14 15">
    <name type="scientific">Pseudochelatococcus lubricantis</name>
    <dbReference type="NCBI Taxonomy" id="1538102"/>
    <lineage>
        <taxon>Bacteria</taxon>
        <taxon>Pseudomonadati</taxon>
        <taxon>Pseudomonadota</taxon>
        <taxon>Alphaproteobacteria</taxon>
        <taxon>Hyphomicrobiales</taxon>
        <taxon>Chelatococcaceae</taxon>
        <taxon>Pseudochelatococcus</taxon>
    </lineage>
</organism>
<evidence type="ECO:0000256" key="6">
    <source>
        <dbReference type="ARBA" id="ARBA00022692"/>
    </source>
</evidence>
<evidence type="ECO:0000256" key="2">
    <source>
        <dbReference type="ARBA" id="ARBA00004651"/>
    </source>
</evidence>
<comment type="similarity">
    <text evidence="11">Belongs to the binding-protein-dependent transport system permease family.</text>
</comment>
<dbReference type="InterPro" id="IPR027417">
    <property type="entry name" value="P-loop_NTPase"/>
</dbReference>
<dbReference type="Gene3D" id="1.10.3720.10">
    <property type="entry name" value="MetI-like"/>
    <property type="match status" value="1"/>
</dbReference>
<comment type="subcellular location">
    <subcellularLocation>
        <location evidence="1">Cell inner membrane</location>
        <topology evidence="1">Peripheral membrane protein</topology>
    </subcellularLocation>
    <subcellularLocation>
        <location evidence="2 11">Cell membrane</location>
        <topology evidence="2 11">Multi-pass membrane protein</topology>
    </subcellularLocation>
</comment>
<feature type="domain" description="ABC transmembrane type-1" evidence="13">
    <location>
        <begin position="67"/>
        <end position="251"/>
    </location>
</feature>
<dbReference type="RefSeq" id="WP_166953548.1">
    <property type="nucleotide sequence ID" value="NZ_JAASQI010000006.1"/>
</dbReference>
<dbReference type="NCBIfam" id="TIGR01727">
    <property type="entry name" value="oligo_HPY"/>
    <property type="match status" value="1"/>
</dbReference>
<dbReference type="InterPro" id="IPR000515">
    <property type="entry name" value="MetI-like"/>
</dbReference>
<dbReference type="CDD" id="cd03257">
    <property type="entry name" value="ABC_NikE_OppD_transporters"/>
    <property type="match status" value="1"/>
</dbReference>
<evidence type="ECO:0000256" key="4">
    <source>
        <dbReference type="ARBA" id="ARBA00022448"/>
    </source>
</evidence>
<evidence type="ECO:0000259" key="13">
    <source>
        <dbReference type="PROSITE" id="PS50928"/>
    </source>
</evidence>
<accession>A0ABX0V0Q9</accession>
<keyword evidence="6 11" id="KW-0812">Transmembrane</keyword>